<accession>A0A109IGK7</accession>
<keyword evidence="2" id="KW-1185">Reference proteome</keyword>
<dbReference type="Proteomes" id="UP000198226">
    <property type="component" value="Chromosome I"/>
</dbReference>
<dbReference type="RefSeq" id="WP_067314020.1">
    <property type="nucleotide sequence ID" value="NZ_LRMV01000183.1"/>
</dbReference>
<sequence>MTETHATIPGAAPVFPPGRYGRRREPERRRPLLRWLLAAVLITGLVLAATQLYQRYGDPEYKPEVITYTGITDTGVQVDFRVTVPPGGSAVCLVRARSHDGAEVGHEEVTVTAAPGQRHVTARHRLTTTGRPFIGEVVRCRPAG</sequence>
<name>A0A109IGK7_9ACTN</name>
<evidence type="ECO:0000313" key="2">
    <source>
        <dbReference type="Proteomes" id="UP000198226"/>
    </source>
</evidence>
<dbReference type="Pfam" id="PF14155">
    <property type="entry name" value="DUF4307"/>
    <property type="match status" value="1"/>
</dbReference>
<organism evidence="1 2">
    <name type="scientific">Micromonospora rifamycinica</name>
    <dbReference type="NCBI Taxonomy" id="291594"/>
    <lineage>
        <taxon>Bacteria</taxon>
        <taxon>Bacillati</taxon>
        <taxon>Actinomycetota</taxon>
        <taxon>Actinomycetes</taxon>
        <taxon>Micromonosporales</taxon>
        <taxon>Micromonosporaceae</taxon>
        <taxon>Micromonospora</taxon>
    </lineage>
</organism>
<dbReference type="EMBL" id="LT607752">
    <property type="protein sequence ID" value="SCG60506.1"/>
    <property type="molecule type" value="Genomic_DNA"/>
</dbReference>
<proteinExistence type="predicted"/>
<dbReference type="AlphaFoldDB" id="A0A109IGK7"/>
<dbReference type="OrthoDB" id="3542971at2"/>
<evidence type="ECO:0000313" key="1">
    <source>
        <dbReference type="EMBL" id="SCG60506.1"/>
    </source>
</evidence>
<dbReference type="InterPro" id="IPR025443">
    <property type="entry name" value="DUF4307"/>
</dbReference>
<protein>
    <submittedName>
        <fullName evidence="1">Uncharacterized protein</fullName>
    </submittedName>
</protein>
<gene>
    <name evidence="1" type="ORF">GA0070623_2773</name>
</gene>
<reference evidence="2" key="1">
    <citation type="submission" date="2016-06" db="EMBL/GenBank/DDBJ databases">
        <authorList>
            <person name="Varghese N."/>
            <person name="Submissions Spin"/>
        </authorList>
    </citation>
    <scope>NUCLEOTIDE SEQUENCE [LARGE SCALE GENOMIC DNA]</scope>
    <source>
        <strain evidence="2">DSM 44983</strain>
    </source>
</reference>